<dbReference type="CDD" id="cd18097">
    <property type="entry name" value="SpoU-like"/>
    <property type="match status" value="1"/>
</dbReference>
<keyword evidence="2" id="KW-0808">Transferase</keyword>
<dbReference type="InterPro" id="IPR029026">
    <property type="entry name" value="tRNA_m1G_MTases_N"/>
</dbReference>
<dbReference type="GO" id="GO:0008173">
    <property type="term" value="F:RNA methyltransferase activity"/>
    <property type="evidence" value="ECO:0007669"/>
    <property type="project" value="InterPro"/>
</dbReference>
<keyword evidence="1 4" id="KW-0489">Methyltransferase</keyword>
<reference evidence="5" key="1">
    <citation type="submission" date="2017-04" db="EMBL/GenBank/DDBJ databases">
        <authorList>
            <person name="Varghese N."/>
            <person name="Submissions S."/>
        </authorList>
    </citation>
    <scope>NUCLEOTIDE SEQUENCE [LARGE SCALE GENOMIC DNA]</scope>
    <source>
        <strain evidence="5">RKEM611</strain>
    </source>
</reference>
<dbReference type="STRING" id="1513793.SAMN06296036_11463"/>
<dbReference type="PANTHER" id="PTHR46429">
    <property type="entry name" value="23S RRNA (GUANOSINE-2'-O-)-METHYLTRANSFERASE RLMB"/>
    <property type="match status" value="1"/>
</dbReference>
<dbReference type="Gene3D" id="3.40.1280.10">
    <property type="match status" value="1"/>
</dbReference>
<gene>
    <name evidence="4" type="ORF">SAMN06296036_11463</name>
</gene>
<dbReference type="InterPro" id="IPR001537">
    <property type="entry name" value="SpoU_MeTrfase"/>
</dbReference>
<dbReference type="PANTHER" id="PTHR46429:SF1">
    <property type="entry name" value="23S RRNA (GUANOSINE-2'-O-)-METHYLTRANSFERASE RLMB"/>
    <property type="match status" value="1"/>
</dbReference>
<dbReference type="GO" id="GO:0003723">
    <property type="term" value="F:RNA binding"/>
    <property type="evidence" value="ECO:0007669"/>
    <property type="project" value="InterPro"/>
</dbReference>
<dbReference type="GO" id="GO:0032259">
    <property type="term" value="P:methylation"/>
    <property type="evidence" value="ECO:0007669"/>
    <property type="project" value="UniProtKB-KW"/>
</dbReference>
<sequence length="268" mass="30322">MNHDQFIKYHFTQALRSIVQLSQKIDQLWDCEGHQERLADLRQILEWCGEHPHQLVKELQRHERLVHEHISRDHFLGILVPLERNHSRGVVDHDLELVEGDRPIPQESSTLPVYVIMDNIRSAFNVGSAFRTCECFGVRKLYLCGYTATPENDKTRKTAMGTSDLVPWEHFKTSHEAIKKLQDEGIRVYALETASNAENLYQASLTGPIGIVVGNERHGMNPSVIKACDGVIQIPLRGRKNSLNVGVALGTTLGEVLRQHQGSNPTQL</sequence>
<dbReference type="EMBL" id="FWZT01000014">
    <property type="protein sequence ID" value="SMF46591.1"/>
    <property type="molecule type" value="Genomic_DNA"/>
</dbReference>
<accession>A0A1Y6CBR4</accession>
<evidence type="ECO:0000313" key="4">
    <source>
        <dbReference type="EMBL" id="SMF46591.1"/>
    </source>
</evidence>
<dbReference type="Proteomes" id="UP000192907">
    <property type="component" value="Unassembled WGS sequence"/>
</dbReference>
<dbReference type="AlphaFoldDB" id="A0A1Y6CBR4"/>
<dbReference type="InterPro" id="IPR004441">
    <property type="entry name" value="rRNA_MeTrfase_TrmH"/>
</dbReference>
<evidence type="ECO:0000259" key="3">
    <source>
        <dbReference type="Pfam" id="PF00588"/>
    </source>
</evidence>
<proteinExistence type="predicted"/>
<dbReference type="SUPFAM" id="SSF75217">
    <property type="entry name" value="alpha/beta knot"/>
    <property type="match status" value="1"/>
</dbReference>
<evidence type="ECO:0000256" key="2">
    <source>
        <dbReference type="ARBA" id="ARBA00022679"/>
    </source>
</evidence>
<dbReference type="RefSeq" id="WP_132321489.1">
    <property type="nucleotide sequence ID" value="NZ_FWZT01000014.1"/>
</dbReference>
<keyword evidence="5" id="KW-1185">Reference proteome</keyword>
<dbReference type="OrthoDB" id="5291649at2"/>
<organism evidence="4 5">
    <name type="scientific">Pseudobacteriovorax antillogorgiicola</name>
    <dbReference type="NCBI Taxonomy" id="1513793"/>
    <lineage>
        <taxon>Bacteria</taxon>
        <taxon>Pseudomonadati</taxon>
        <taxon>Bdellovibrionota</taxon>
        <taxon>Oligoflexia</taxon>
        <taxon>Oligoflexales</taxon>
        <taxon>Pseudobacteriovoracaceae</taxon>
        <taxon>Pseudobacteriovorax</taxon>
    </lineage>
</organism>
<dbReference type="InterPro" id="IPR029028">
    <property type="entry name" value="Alpha/beta_knot_MTases"/>
</dbReference>
<protein>
    <submittedName>
        <fullName evidence="4">tRNA G18 (Ribose-2'-O)-methylase SpoU</fullName>
    </submittedName>
</protein>
<dbReference type="Pfam" id="PF00588">
    <property type="entry name" value="SpoU_methylase"/>
    <property type="match status" value="1"/>
</dbReference>
<feature type="domain" description="tRNA/rRNA methyltransferase SpoU type" evidence="3">
    <location>
        <begin position="113"/>
        <end position="250"/>
    </location>
</feature>
<evidence type="ECO:0000313" key="5">
    <source>
        <dbReference type="Proteomes" id="UP000192907"/>
    </source>
</evidence>
<dbReference type="GO" id="GO:0005829">
    <property type="term" value="C:cytosol"/>
    <property type="evidence" value="ECO:0007669"/>
    <property type="project" value="TreeGrafter"/>
</dbReference>
<name>A0A1Y6CBR4_9BACT</name>
<evidence type="ECO:0000256" key="1">
    <source>
        <dbReference type="ARBA" id="ARBA00022603"/>
    </source>
</evidence>
<dbReference type="GO" id="GO:0006396">
    <property type="term" value="P:RNA processing"/>
    <property type="evidence" value="ECO:0007669"/>
    <property type="project" value="InterPro"/>
</dbReference>